<gene>
    <name evidence="1" type="ordered locus">Clole_0932</name>
</gene>
<dbReference type="STRING" id="642492.Clole_0932"/>
<keyword evidence="2" id="KW-1185">Reference proteome</keyword>
<reference evidence="1 2" key="1">
    <citation type="journal article" date="2011" name="J. Bacteriol.">
        <title>Complete genome sequence of the cellulose-degrading bacterium Cellulosilyticum lentocellum.</title>
        <authorList>
            <consortium name="US DOE Joint Genome Institute"/>
            <person name="Miller D.A."/>
            <person name="Suen G."/>
            <person name="Bruce D."/>
            <person name="Copeland A."/>
            <person name="Cheng J.F."/>
            <person name="Detter C."/>
            <person name="Goodwin L.A."/>
            <person name="Han C.S."/>
            <person name="Hauser L.J."/>
            <person name="Land M.L."/>
            <person name="Lapidus A."/>
            <person name="Lucas S."/>
            <person name="Meincke L."/>
            <person name="Pitluck S."/>
            <person name="Tapia R."/>
            <person name="Teshima H."/>
            <person name="Woyke T."/>
            <person name="Fox B.G."/>
            <person name="Angert E.R."/>
            <person name="Currie C.R."/>
        </authorList>
    </citation>
    <scope>NUCLEOTIDE SEQUENCE [LARGE SCALE GENOMIC DNA]</scope>
    <source>
        <strain evidence="2">ATCC 49066 / DSM 5427 / NCIMB 11756 / RHM5</strain>
    </source>
</reference>
<dbReference type="HOGENOM" id="CLU_2205319_0_0_9"/>
<proteinExistence type="predicted"/>
<evidence type="ECO:0000313" key="2">
    <source>
        <dbReference type="Proteomes" id="UP000008467"/>
    </source>
</evidence>
<dbReference type="EMBL" id="CP002582">
    <property type="protein sequence ID" value="ADZ82664.1"/>
    <property type="molecule type" value="Genomic_DNA"/>
</dbReference>
<dbReference type="RefSeq" id="WP_013655965.1">
    <property type="nucleotide sequence ID" value="NC_015275.1"/>
</dbReference>
<sequence length="107" mass="12364">MKREVIEKIVEKAVECNFISLSDCSLSKDERKQEIIEVIKRDIDEENKKAIEALVNEFGEYILEAAEYTTTDDSTGEKRPLTIAEMAELIYGEYWRVQGEISEIVNE</sequence>
<name>F2JQR9_CELLD</name>
<dbReference type="AlphaFoldDB" id="F2JQR9"/>
<dbReference type="Proteomes" id="UP000008467">
    <property type="component" value="Chromosome"/>
</dbReference>
<accession>F2JQR9</accession>
<evidence type="ECO:0008006" key="3">
    <source>
        <dbReference type="Google" id="ProtNLM"/>
    </source>
</evidence>
<protein>
    <recommendedName>
        <fullName evidence="3">Phage protein</fullName>
    </recommendedName>
</protein>
<evidence type="ECO:0000313" key="1">
    <source>
        <dbReference type="EMBL" id="ADZ82664.1"/>
    </source>
</evidence>
<organism evidence="1 2">
    <name type="scientific">Cellulosilyticum lentocellum (strain ATCC 49066 / DSM 5427 / NCIMB 11756 / RHM5)</name>
    <name type="common">Clostridium lentocellum</name>
    <dbReference type="NCBI Taxonomy" id="642492"/>
    <lineage>
        <taxon>Bacteria</taxon>
        <taxon>Bacillati</taxon>
        <taxon>Bacillota</taxon>
        <taxon>Clostridia</taxon>
        <taxon>Lachnospirales</taxon>
        <taxon>Cellulosilyticaceae</taxon>
        <taxon>Cellulosilyticum</taxon>
    </lineage>
</organism>
<dbReference type="KEGG" id="cle:Clole_0932"/>